<keyword evidence="5" id="KW-0998">Cell outer membrane</keyword>
<dbReference type="Proteomes" id="UP000283387">
    <property type="component" value="Unassembled WGS sequence"/>
</dbReference>
<proteinExistence type="inferred from homology"/>
<accession>A0A419W5C4</accession>
<evidence type="ECO:0000256" key="4">
    <source>
        <dbReference type="ARBA" id="ARBA00023136"/>
    </source>
</evidence>
<evidence type="ECO:0000313" key="9">
    <source>
        <dbReference type="Proteomes" id="UP000283387"/>
    </source>
</evidence>
<dbReference type="Pfam" id="PF07980">
    <property type="entry name" value="SusD_RagB"/>
    <property type="match status" value="1"/>
</dbReference>
<evidence type="ECO:0000256" key="3">
    <source>
        <dbReference type="ARBA" id="ARBA00022729"/>
    </source>
</evidence>
<keyword evidence="3" id="KW-0732">Signal</keyword>
<comment type="subcellular location">
    <subcellularLocation>
        <location evidence="1">Cell outer membrane</location>
    </subcellularLocation>
</comment>
<dbReference type="Gene3D" id="1.25.40.390">
    <property type="match status" value="1"/>
</dbReference>
<comment type="similarity">
    <text evidence="2">Belongs to the SusD family.</text>
</comment>
<evidence type="ECO:0000259" key="7">
    <source>
        <dbReference type="Pfam" id="PF14322"/>
    </source>
</evidence>
<dbReference type="InterPro" id="IPR033985">
    <property type="entry name" value="SusD-like_N"/>
</dbReference>
<feature type="domain" description="RagB/SusD" evidence="6">
    <location>
        <begin position="286"/>
        <end position="539"/>
    </location>
</feature>
<evidence type="ECO:0000313" key="8">
    <source>
        <dbReference type="EMBL" id="RKD90647.1"/>
    </source>
</evidence>
<keyword evidence="4" id="KW-0472">Membrane</keyword>
<organism evidence="8 9">
    <name type="scientific">Mangrovibacterium diazotrophicum</name>
    <dbReference type="NCBI Taxonomy" id="1261403"/>
    <lineage>
        <taxon>Bacteria</taxon>
        <taxon>Pseudomonadati</taxon>
        <taxon>Bacteroidota</taxon>
        <taxon>Bacteroidia</taxon>
        <taxon>Marinilabiliales</taxon>
        <taxon>Prolixibacteraceae</taxon>
        <taxon>Mangrovibacterium</taxon>
    </lineage>
</organism>
<dbReference type="EMBL" id="RAPN01000001">
    <property type="protein sequence ID" value="RKD90647.1"/>
    <property type="molecule type" value="Genomic_DNA"/>
</dbReference>
<evidence type="ECO:0000256" key="5">
    <source>
        <dbReference type="ARBA" id="ARBA00023237"/>
    </source>
</evidence>
<name>A0A419W5C4_9BACT</name>
<sequence length="540" mass="60804">MFGILALLSGCGDKFLDQKNLFEKDLENYYRNETDVNEALIGAYSCLAVDGGANHPIMMANLLSDDCFSGGGTNDIEVGGTDKFENPHEDLYLEFYKRNYEGIFILNSLLEHFDQASYDDATARKQARGEAYFLRGYFYFRLAEFFGEVPLDMSSTLEYLPKASTDEIYAQIASDLKMAIDSMSSVTYTNIESGRATKWAAEALMGRVYLFYTGFYGKSELPTNEGTAITQANVVTWLEDCISNSGHMLLTDYASIWPFSSLSDDDHDDGYYYAQNVTWAGDGCAETVFAVQYTNQGDWGNTGRLAYANEYVLYTSPRAYDYPPFGFGWGIGSVNPELRDSFEANDPRKTSTVIDNEDSNEPTYGDNYNWAGWNCRDETGLWNKKYSAVIRDVDGDGTYTGMYYDLYGGTNNMQLWNMQDDIIIRFSDVLLMAAELGSNSQTHLDDVRDRVGLPSVTYSLTALKAERRHEFALEGIRWFDLLRWGDAETAINASNGVPVKTDNVDTTYKITFDSDRVFLPLPESQIRVSQGNLVQNPGWE</sequence>
<evidence type="ECO:0000259" key="6">
    <source>
        <dbReference type="Pfam" id="PF07980"/>
    </source>
</evidence>
<feature type="domain" description="SusD-like N-terminal" evidence="7">
    <location>
        <begin position="14"/>
        <end position="210"/>
    </location>
</feature>
<protein>
    <submittedName>
        <fullName evidence="8">Putative outer membrane starch-binding protein</fullName>
    </submittedName>
</protein>
<comment type="caution">
    <text evidence="8">The sequence shown here is derived from an EMBL/GenBank/DDBJ whole genome shotgun (WGS) entry which is preliminary data.</text>
</comment>
<dbReference type="GO" id="GO:0009279">
    <property type="term" value="C:cell outer membrane"/>
    <property type="evidence" value="ECO:0007669"/>
    <property type="project" value="UniProtKB-SubCell"/>
</dbReference>
<dbReference type="SUPFAM" id="SSF48452">
    <property type="entry name" value="TPR-like"/>
    <property type="match status" value="1"/>
</dbReference>
<keyword evidence="9" id="KW-1185">Reference proteome</keyword>
<evidence type="ECO:0000256" key="2">
    <source>
        <dbReference type="ARBA" id="ARBA00006275"/>
    </source>
</evidence>
<dbReference type="Pfam" id="PF14322">
    <property type="entry name" value="SusD-like_3"/>
    <property type="match status" value="1"/>
</dbReference>
<dbReference type="AlphaFoldDB" id="A0A419W5C4"/>
<evidence type="ECO:0000256" key="1">
    <source>
        <dbReference type="ARBA" id="ARBA00004442"/>
    </source>
</evidence>
<dbReference type="InterPro" id="IPR011990">
    <property type="entry name" value="TPR-like_helical_dom_sf"/>
</dbReference>
<dbReference type="InterPro" id="IPR012944">
    <property type="entry name" value="SusD_RagB_dom"/>
</dbReference>
<reference evidence="8 9" key="1">
    <citation type="submission" date="2018-09" db="EMBL/GenBank/DDBJ databases">
        <title>Genomic Encyclopedia of Archaeal and Bacterial Type Strains, Phase II (KMG-II): from individual species to whole genera.</title>
        <authorList>
            <person name="Goeker M."/>
        </authorList>
    </citation>
    <scope>NUCLEOTIDE SEQUENCE [LARGE SCALE GENOMIC DNA]</scope>
    <source>
        <strain evidence="8 9">DSM 27148</strain>
    </source>
</reference>
<gene>
    <name evidence="8" type="ORF">BC643_0988</name>
</gene>